<keyword evidence="4 5" id="KW-0472">Membrane</keyword>
<reference evidence="8" key="1">
    <citation type="submission" date="2021-04" db="EMBL/GenBank/DDBJ databases">
        <title>Oceanospirillales bacteria with DddD are important DMSP degraders in coastal seawater.</title>
        <authorList>
            <person name="Liu J."/>
        </authorList>
    </citation>
    <scope>NUCLEOTIDE SEQUENCE</scope>
    <source>
        <strain evidence="8">GY6</strain>
    </source>
</reference>
<dbReference type="InterPro" id="IPR039421">
    <property type="entry name" value="Type_1_exporter"/>
</dbReference>
<keyword evidence="9" id="KW-1185">Reference proteome</keyword>
<feature type="transmembrane region" description="Helical" evidence="5">
    <location>
        <begin position="47"/>
        <end position="66"/>
    </location>
</feature>
<dbReference type="SUPFAM" id="SSF52540">
    <property type="entry name" value="P-loop containing nucleoside triphosphate hydrolases"/>
    <property type="match status" value="1"/>
</dbReference>
<dbReference type="GO" id="GO:0005524">
    <property type="term" value="F:ATP binding"/>
    <property type="evidence" value="ECO:0007669"/>
    <property type="project" value="UniProtKB-KW"/>
</dbReference>
<dbReference type="Gene3D" id="3.40.50.300">
    <property type="entry name" value="P-loop containing nucleotide triphosphate hydrolases"/>
    <property type="match status" value="1"/>
</dbReference>
<sequence>MLPPILAEKRWQQLLLLAATGILQSVCLILLISWGRHVVEGIDEQSSVPWELGVIAIILLAAGRYIERFYAELLAQRYIFQLRHQVFEKSQKLPPKDFRVADKGGTLLRLTGDMTAIRNWIVQGMAPLIVIGLWFTVSLVALLQLHYLLVVALLVPLLLAVAGNYLLGRYLFVQSEQLRRRRGNMIRNVTEKLRQLPLIRAYNQPGKETRRFLRQSERLMQSQVRRARTSALMRGMNEAILLFAMLSLISTGLHLQQQGFISTQYMAVLMTAALYLLGQLRRLTRLYEFWTLKKVAEKKLVQFLSRDALREGRRRRIAGKFKVELQQVFCANRLAPQSFTINASSRILLRGGSGSGKSTLLSAIAGLTRISGGRILLGDKNINSYRNRVISQHICLVSSYLPLLRGTLKKNLLYGARKFSDEDLQAVSALCDLDNPQELTQGLQSRLEEGGANLSASLSYRIMLARALLRKPSLLLLDDDVAHQSADVQQVIRRLAETFRGAIILCASFNGADEICPQRWELSGAFDSALVNNTNVIMMGRYVNDK</sequence>
<evidence type="ECO:0000259" key="7">
    <source>
        <dbReference type="PROSITE" id="PS50929"/>
    </source>
</evidence>
<evidence type="ECO:0000256" key="4">
    <source>
        <dbReference type="ARBA" id="ARBA00023136"/>
    </source>
</evidence>
<feature type="transmembrane region" description="Helical" evidence="5">
    <location>
        <begin position="14"/>
        <end position="35"/>
    </location>
</feature>
<feature type="transmembrane region" description="Helical" evidence="5">
    <location>
        <begin position="147"/>
        <end position="172"/>
    </location>
</feature>
<dbReference type="PROSITE" id="PS50929">
    <property type="entry name" value="ABC_TM1F"/>
    <property type="match status" value="1"/>
</dbReference>
<dbReference type="Pfam" id="PF00005">
    <property type="entry name" value="ABC_tran"/>
    <property type="match status" value="1"/>
</dbReference>
<dbReference type="EMBL" id="CP073344">
    <property type="protein sequence ID" value="UTW03592.1"/>
    <property type="molecule type" value="Genomic_DNA"/>
</dbReference>
<evidence type="ECO:0000313" key="8">
    <source>
        <dbReference type="EMBL" id="UTW03592.1"/>
    </source>
</evidence>
<dbReference type="PANTHER" id="PTHR43394">
    <property type="entry name" value="ATP-DEPENDENT PERMEASE MDL1, MITOCHONDRIAL"/>
    <property type="match status" value="1"/>
</dbReference>
<gene>
    <name evidence="8" type="ORF">KDX31_00645</name>
</gene>
<evidence type="ECO:0000256" key="3">
    <source>
        <dbReference type="ARBA" id="ARBA00022989"/>
    </source>
</evidence>
<dbReference type="InterPro" id="IPR003439">
    <property type="entry name" value="ABC_transporter-like_ATP-bd"/>
</dbReference>
<feature type="transmembrane region" description="Helical" evidence="5">
    <location>
        <begin position="120"/>
        <end position="141"/>
    </location>
</feature>
<dbReference type="SUPFAM" id="SSF90123">
    <property type="entry name" value="ABC transporter transmembrane region"/>
    <property type="match status" value="1"/>
</dbReference>
<evidence type="ECO:0000259" key="6">
    <source>
        <dbReference type="PROSITE" id="PS50893"/>
    </source>
</evidence>
<dbReference type="Proteomes" id="UP001059950">
    <property type="component" value="Chromosome"/>
</dbReference>
<feature type="domain" description="ABC transporter" evidence="6">
    <location>
        <begin position="315"/>
        <end position="542"/>
    </location>
</feature>
<evidence type="ECO:0000313" key="9">
    <source>
        <dbReference type="Proteomes" id="UP001059950"/>
    </source>
</evidence>
<keyword evidence="8" id="KW-0547">Nucleotide-binding</keyword>
<keyword evidence="2 5" id="KW-0812">Transmembrane</keyword>
<proteinExistence type="predicted"/>
<evidence type="ECO:0000256" key="5">
    <source>
        <dbReference type="SAM" id="Phobius"/>
    </source>
</evidence>
<dbReference type="InterPro" id="IPR036640">
    <property type="entry name" value="ABC1_TM_sf"/>
</dbReference>
<dbReference type="InterPro" id="IPR027417">
    <property type="entry name" value="P-loop_NTPase"/>
</dbReference>
<name>A0ABY5GV70_9GAMM</name>
<protein>
    <submittedName>
        <fullName evidence="8">ABC transporter ATP-binding protein</fullName>
    </submittedName>
</protein>
<dbReference type="CDD" id="cd07346">
    <property type="entry name" value="ABC_6TM_exporters"/>
    <property type="match status" value="1"/>
</dbReference>
<keyword evidence="3 5" id="KW-1133">Transmembrane helix</keyword>
<feature type="transmembrane region" description="Helical" evidence="5">
    <location>
        <begin position="235"/>
        <end position="253"/>
    </location>
</feature>
<feature type="transmembrane region" description="Helical" evidence="5">
    <location>
        <begin position="259"/>
        <end position="277"/>
    </location>
</feature>
<comment type="subcellular location">
    <subcellularLocation>
        <location evidence="1">Cell membrane</location>
        <topology evidence="1">Multi-pass membrane protein</topology>
    </subcellularLocation>
</comment>
<keyword evidence="8" id="KW-0067">ATP-binding</keyword>
<dbReference type="PANTHER" id="PTHR43394:SF1">
    <property type="entry name" value="ATP-BINDING CASSETTE SUB-FAMILY B MEMBER 10, MITOCHONDRIAL"/>
    <property type="match status" value="1"/>
</dbReference>
<feature type="domain" description="ABC transmembrane type-1" evidence="7">
    <location>
        <begin position="15"/>
        <end position="292"/>
    </location>
</feature>
<evidence type="ECO:0000256" key="1">
    <source>
        <dbReference type="ARBA" id="ARBA00004651"/>
    </source>
</evidence>
<dbReference type="InterPro" id="IPR011527">
    <property type="entry name" value="ABC1_TM_dom"/>
</dbReference>
<dbReference type="Gene3D" id="1.20.1560.10">
    <property type="entry name" value="ABC transporter type 1, transmembrane domain"/>
    <property type="match status" value="1"/>
</dbReference>
<dbReference type="PROSITE" id="PS50893">
    <property type="entry name" value="ABC_TRANSPORTER_2"/>
    <property type="match status" value="1"/>
</dbReference>
<accession>A0ABY5GV70</accession>
<organism evidence="8 9">
    <name type="scientific">Amphritea atlantica</name>
    <dbReference type="NCBI Taxonomy" id="355243"/>
    <lineage>
        <taxon>Bacteria</taxon>
        <taxon>Pseudomonadati</taxon>
        <taxon>Pseudomonadota</taxon>
        <taxon>Gammaproteobacteria</taxon>
        <taxon>Oceanospirillales</taxon>
        <taxon>Oceanospirillaceae</taxon>
        <taxon>Amphritea</taxon>
    </lineage>
</organism>
<dbReference type="Pfam" id="PF00664">
    <property type="entry name" value="ABC_membrane"/>
    <property type="match status" value="1"/>
</dbReference>
<evidence type="ECO:0000256" key="2">
    <source>
        <dbReference type="ARBA" id="ARBA00022692"/>
    </source>
</evidence>